<sequence length="462" mass="52701">MNNAESTILSMNPQIWIGAMAASTVHINNAPRVRRRALTEQHPQTLVAASEIERSLIAAFADIFSFLQPKNVVASALSVDNRIDDKADPQIRIHIASSSSVLDKNVEKFSQFWKQMAVISGLHAEQKEVQNAVTAWKHSIYEACLPGFLPLLYDRMEHISDWYKRHLKWLEAHARSRPEMNLEAVHKIISHLEQLQDLVRNQQTDSRKISQIIVEPMEEIVRQMDALQKDGSDLGSIEGAVILWSPAEGRPLFHGVEDISALAVHVLFLEEFVKSKRMAQLSKHRFYIECRPVGKPSPEVHSPPWPTASEWDNLCCRIHKDDPDKRIWRPDPKCAPQFDHLQQSLHVHPELQLASMLAELCQKTAANEVTSFGGAVPYNYIAVSQYSCRGCEFWVDQYNFTNVKNPISIAGINGRWPNDWCLPSFRHEFLEQRLATAAKDKFLAFQYGMGNSIYKDEEDDDE</sequence>
<keyword evidence="2" id="KW-1185">Reference proteome</keyword>
<evidence type="ECO:0000313" key="1">
    <source>
        <dbReference type="EMBL" id="KDR65887.1"/>
    </source>
</evidence>
<dbReference type="EMBL" id="KL142430">
    <property type="protein sequence ID" value="KDR65887.1"/>
    <property type="molecule type" value="Genomic_DNA"/>
</dbReference>
<proteinExistence type="predicted"/>
<evidence type="ECO:0000313" key="2">
    <source>
        <dbReference type="Proteomes" id="UP000027222"/>
    </source>
</evidence>
<dbReference type="Pfam" id="PF14441">
    <property type="entry name" value="OTT_1508_deam"/>
    <property type="match status" value="1"/>
</dbReference>
<accession>A0A067S7L2</accession>
<gene>
    <name evidence="1" type="ORF">GALMADRAFT_284061</name>
</gene>
<organism evidence="1 2">
    <name type="scientific">Galerina marginata (strain CBS 339.88)</name>
    <dbReference type="NCBI Taxonomy" id="685588"/>
    <lineage>
        <taxon>Eukaryota</taxon>
        <taxon>Fungi</taxon>
        <taxon>Dikarya</taxon>
        <taxon>Basidiomycota</taxon>
        <taxon>Agaricomycotina</taxon>
        <taxon>Agaricomycetes</taxon>
        <taxon>Agaricomycetidae</taxon>
        <taxon>Agaricales</taxon>
        <taxon>Agaricineae</taxon>
        <taxon>Strophariaceae</taxon>
        <taxon>Galerina</taxon>
    </lineage>
</organism>
<dbReference type="HOGENOM" id="CLU_042817_0_0_1"/>
<dbReference type="AlphaFoldDB" id="A0A067S7L2"/>
<protein>
    <submittedName>
        <fullName evidence="1">Uncharacterized protein</fullName>
    </submittedName>
</protein>
<dbReference type="InterPro" id="IPR027796">
    <property type="entry name" value="OTT_1508_deam-like"/>
</dbReference>
<name>A0A067S7L2_GALM3</name>
<reference evidence="2" key="1">
    <citation type="journal article" date="2014" name="Proc. Natl. Acad. Sci. U.S.A.">
        <title>Extensive sampling of basidiomycete genomes demonstrates inadequacy of the white-rot/brown-rot paradigm for wood decay fungi.</title>
        <authorList>
            <person name="Riley R."/>
            <person name="Salamov A.A."/>
            <person name="Brown D.W."/>
            <person name="Nagy L.G."/>
            <person name="Floudas D."/>
            <person name="Held B.W."/>
            <person name="Levasseur A."/>
            <person name="Lombard V."/>
            <person name="Morin E."/>
            <person name="Otillar R."/>
            <person name="Lindquist E.A."/>
            <person name="Sun H."/>
            <person name="LaButti K.M."/>
            <person name="Schmutz J."/>
            <person name="Jabbour D."/>
            <person name="Luo H."/>
            <person name="Baker S.E."/>
            <person name="Pisabarro A.G."/>
            <person name="Walton J.D."/>
            <person name="Blanchette R.A."/>
            <person name="Henrissat B."/>
            <person name="Martin F."/>
            <person name="Cullen D."/>
            <person name="Hibbett D.S."/>
            <person name="Grigoriev I.V."/>
        </authorList>
    </citation>
    <scope>NUCLEOTIDE SEQUENCE [LARGE SCALE GENOMIC DNA]</scope>
    <source>
        <strain evidence="2">CBS 339.88</strain>
    </source>
</reference>
<dbReference type="Proteomes" id="UP000027222">
    <property type="component" value="Unassembled WGS sequence"/>
</dbReference>